<evidence type="ECO:0000256" key="2">
    <source>
        <dbReference type="SAM" id="SignalP"/>
    </source>
</evidence>
<keyword evidence="2" id="KW-0732">Signal</keyword>
<keyword evidence="4" id="KW-1185">Reference proteome</keyword>
<feature type="transmembrane region" description="Helical" evidence="1">
    <location>
        <begin position="164"/>
        <end position="186"/>
    </location>
</feature>
<feature type="chain" id="PRO_5005893567" evidence="2">
    <location>
        <begin position="23"/>
        <end position="222"/>
    </location>
</feature>
<keyword evidence="1" id="KW-0472">Membrane</keyword>
<dbReference type="InterPro" id="IPR058390">
    <property type="entry name" value="DUF8077"/>
</dbReference>
<organism evidence="4 5">
    <name type="scientific">Syphacia muris</name>
    <dbReference type="NCBI Taxonomy" id="451379"/>
    <lineage>
        <taxon>Eukaryota</taxon>
        <taxon>Metazoa</taxon>
        <taxon>Ecdysozoa</taxon>
        <taxon>Nematoda</taxon>
        <taxon>Chromadorea</taxon>
        <taxon>Rhabditida</taxon>
        <taxon>Spirurina</taxon>
        <taxon>Oxyuridomorpha</taxon>
        <taxon>Oxyuroidea</taxon>
        <taxon>Oxyuridae</taxon>
        <taxon>Syphacia</taxon>
    </lineage>
</organism>
<keyword evidence="1" id="KW-1133">Transmembrane helix</keyword>
<reference evidence="5" key="1">
    <citation type="submission" date="2017-02" db="UniProtKB">
        <authorList>
            <consortium name="WormBaseParasite"/>
        </authorList>
    </citation>
    <scope>IDENTIFICATION</scope>
</reference>
<evidence type="ECO:0000256" key="1">
    <source>
        <dbReference type="SAM" id="Phobius"/>
    </source>
</evidence>
<feature type="signal peptide" evidence="2">
    <location>
        <begin position="1"/>
        <end position="22"/>
    </location>
</feature>
<dbReference type="WBParaSite" id="SMUV_0001045201-mRNA-1">
    <property type="protein sequence ID" value="SMUV_0001045201-mRNA-1"/>
    <property type="gene ID" value="SMUV_0001045201"/>
</dbReference>
<keyword evidence="1" id="KW-0812">Transmembrane</keyword>
<accession>A0A0N5AZM6</accession>
<evidence type="ECO:0000313" key="4">
    <source>
        <dbReference type="Proteomes" id="UP000046393"/>
    </source>
</evidence>
<feature type="domain" description="DUF8077" evidence="3">
    <location>
        <begin position="32"/>
        <end position="156"/>
    </location>
</feature>
<dbReference type="AlphaFoldDB" id="A0A0N5AZM6"/>
<evidence type="ECO:0000313" key="5">
    <source>
        <dbReference type="WBParaSite" id="SMUV_0001045201-mRNA-1"/>
    </source>
</evidence>
<evidence type="ECO:0000259" key="3">
    <source>
        <dbReference type="Pfam" id="PF26284"/>
    </source>
</evidence>
<sequence>MFTCLLLDISFFFLIKIVQLFAKCQRSVWILEVALVDWASGIYVSVCGDTSMDNVTTLFKTAFVEVLNRFCQNVTACQLQRSVIFNAGDVMILEGYPRREYNGVRVRFVVVLPGSGLSISEQKYPLLSKEVIFSNQNHYELENRMQMYIMEYERYPRFDSITEFMNTAVIPIGFLLIVVMFGLAYWTSTLTNCFINYCNKLILELNEMNINVYLKRKDVETH</sequence>
<name>A0A0N5AZM6_9BILA</name>
<protein>
    <submittedName>
        <fullName evidence="5">Recep_L_domain domain-containing protein</fullName>
    </submittedName>
</protein>
<dbReference type="Proteomes" id="UP000046393">
    <property type="component" value="Unplaced"/>
</dbReference>
<proteinExistence type="predicted"/>
<dbReference type="Pfam" id="PF26284">
    <property type="entry name" value="DUF8077"/>
    <property type="match status" value="1"/>
</dbReference>